<dbReference type="NCBIfam" id="TIGR02523">
    <property type="entry name" value="type_IV_pilV"/>
    <property type="match status" value="1"/>
</dbReference>
<dbReference type="InterPro" id="IPR012902">
    <property type="entry name" value="N_methyl_site"/>
</dbReference>
<dbReference type="Pfam" id="PF22150">
    <property type="entry name" value="Tt1218-like"/>
    <property type="match status" value="1"/>
</dbReference>
<keyword evidence="1" id="KW-0812">Transmembrane</keyword>
<feature type="transmembrane region" description="Helical" evidence="1">
    <location>
        <begin position="12"/>
        <end position="33"/>
    </location>
</feature>
<proteinExistence type="predicted"/>
<keyword evidence="1" id="KW-0472">Membrane</keyword>
<keyword evidence="4" id="KW-1185">Reference proteome</keyword>
<evidence type="ECO:0000256" key="1">
    <source>
        <dbReference type="SAM" id="Phobius"/>
    </source>
</evidence>
<keyword evidence="1" id="KW-1133">Transmembrane helix</keyword>
<dbReference type="InterPro" id="IPR013362">
    <property type="entry name" value="Pilus_4_PilV"/>
</dbReference>
<gene>
    <name evidence="3" type="ORF">GCM10017655_37870</name>
</gene>
<dbReference type="EMBL" id="BSFN01000013">
    <property type="protein sequence ID" value="GLK90723.1"/>
    <property type="molecule type" value="Genomic_DNA"/>
</dbReference>
<reference evidence="3" key="2">
    <citation type="submission" date="2023-01" db="EMBL/GenBank/DDBJ databases">
        <authorList>
            <person name="Sun Q."/>
            <person name="Evtushenko L."/>
        </authorList>
    </citation>
    <scope>NUCLEOTIDE SEQUENCE</scope>
    <source>
        <strain evidence="3">VKM B-2935</strain>
    </source>
</reference>
<evidence type="ECO:0000313" key="3">
    <source>
        <dbReference type="EMBL" id="GLK90723.1"/>
    </source>
</evidence>
<evidence type="ECO:0000313" key="4">
    <source>
        <dbReference type="Proteomes" id="UP001143328"/>
    </source>
</evidence>
<reference evidence="3" key="1">
    <citation type="journal article" date="2014" name="Int. J. Syst. Evol. Microbiol.">
        <title>Complete genome sequence of Corynebacterium casei LMG S-19264T (=DSM 44701T), isolated from a smear-ripened cheese.</title>
        <authorList>
            <consortium name="US DOE Joint Genome Institute (JGI-PGF)"/>
            <person name="Walter F."/>
            <person name="Albersmeier A."/>
            <person name="Kalinowski J."/>
            <person name="Ruckert C."/>
        </authorList>
    </citation>
    <scope>NUCLEOTIDE SEQUENCE</scope>
    <source>
        <strain evidence="3">VKM B-2935</strain>
    </source>
</reference>
<accession>A0A9W6K9Q5</accession>
<sequence>MKTLNLHQKGTTLIEVLVAMIVLAIGILGIAAMQTTSVKANQSAYYRSQATLLAADITDRMRANRVVALAGSYDITTAPTSSTANEVDGDQAAIDKAQWLNQLATSLPEGTGSITHDNNNVFTVTIVWNDGRGRIRSTEVTDSEDADNTVNFTYRARL</sequence>
<protein>
    <recommendedName>
        <fullName evidence="2">Type IV pilin Tt1218-like domain-containing protein</fullName>
    </recommendedName>
</protein>
<comment type="caution">
    <text evidence="3">The sequence shown here is derived from an EMBL/GenBank/DDBJ whole genome shotgun (WGS) entry which is preliminary data.</text>
</comment>
<name>A0A9W6K9Q5_9PSED</name>
<dbReference type="InterPro" id="IPR054402">
    <property type="entry name" value="Tt1218-like_dom"/>
</dbReference>
<dbReference type="AlphaFoldDB" id="A0A9W6K9Q5"/>
<dbReference type="RefSeq" id="WP_271196907.1">
    <property type="nucleotide sequence ID" value="NZ_BSFN01000013.1"/>
</dbReference>
<dbReference type="Proteomes" id="UP001143328">
    <property type="component" value="Unassembled WGS sequence"/>
</dbReference>
<dbReference type="NCBIfam" id="TIGR02532">
    <property type="entry name" value="IV_pilin_GFxxxE"/>
    <property type="match status" value="1"/>
</dbReference>
<dbReference type="Pfam" id="PF07963">
    <property type="entry name" value="N_methyl"/>
    <property type="match status" value="1"/>
</dbReference>
<feature type="domain" description="Type IV pilin Tt1218-like" evidence="2">
    <location>
        <begin position="32"/>
        <end position="84"/>
    </location>
</feature>
<evidence type="ECO:0000259" key="2">
    <source>
        <dbReference type="Pfam" id="PF22150"/>
    </source>
</evidence>
<organism evidence="3 4">
    <name type="scientific">Pseudomonas turukhanskensis</name>
    <dbReference type="NCBI Taxonomy" id="1806536"/>
    <lineage>
        <taxon>Bacteria</taxon>
        <taxon>Pseudomonadati</taxon>
        <taxon>Pseudomonadota</taxon>
        <taxon>Gammaproteobacteria</taxon>
        <taxon>Pseudomonadales</taxon>
        <taxon>Pseudomonadaceae</taxon>
        <taxon>Pseudomonas</taxon>
    </lineage>
</organism>